<dbReference type="CDD" id="cd01995">
    <property type="entry name" value="QueC-like"/>
    <property type="match status" value="1"/>
</dbReference>
<gene>
    <name evidence="11" type="ORF">ENV14_07030</name>
</gene>
<comment type="function">
    <text evidence="7">Catalyzes the ATP-dependent conversion of 7-carboxy-7-deazaguanine (CDG) to 7-cyano-7-deazaguanine (preQ(0)).</text>
</comment>
<dbReference type="GO" id="GO:0005524">
    <property type="term" value="F:ATP binding"/>
    <property type="evidence" value="ECO:0007669"/>
    <property type="project" value="UniProtKB-KW"/>
</dbReference>
<proteinExistence type="inferred from homology"/>
<evidence type="ECO:0000313" key="11">
    <source>
        <dbReference type="EMBL" id="HGI88120.1"/>
    </source>
</evidence>
<dbReference type="SUPFAM" id="SSF52402">
    <property type="entry name" value="Adenine nucleotide alpha hydrolases-like"/>
    <property type="match status" value="1"/>
</dbReference>
<evidence type="ECO:0000256" key="7">
    <source>
        <dbReference type="ARBA" id="ARBA00037768"/>
    </source>
</evidence>
<accession>A0A7C4BCV6</accession>
<keyword evidence="6" id="KW-0067">ATP-binding</keyword>
<dbReference type="EC" id="6.3.4.20" evidence="9"/>
<dbReference type="PIRSF" id="PIRSF006293">
    <property type="entry name" value="ExsB"/>
    <property type="match status" value="1"/>
</dbReference>
<dbReference type="InterPro" id="IPR014729">
    <property type="entry name" value="Rossmann-like_a/b/a_fold"/>
</dbReference>
<comment type="pathway">
    <text evidence="1">Purine metabolism; 7-cyano-7-deazaguanine biosynthesis.</text>
</comment>
<evidence type="ECO:0000256" key="10">
    <source>
        <dbReference type="ARBA" id="ARBA00047890"/>
    </source>
</evidence>
<dbReference type="Pfam" id="PF06508">
    <property type="entry name" value="QueC"/>
    <property type="match status" value="1"/>
</dbReference>
<dbReference type="PANTHER" id="PTHR42914">
    <property type="entry name" value="7-CYANO-7-DEAZAGUANINE SYNTHASE"/>
    <property type="match status" value="1"/>
</dbReference>
<comment type="catalytic activity">
    <reaction evidence="10">
        <text>7-carboxy-7-carbaguanine + NH4(+) + 2 ATP = 7-cyano-7-carbaguanine + 2 AMP + 2 diphosphate + 2 H(+)</text>
        <dbReference type="Rhea" id="RHEA:27982"/>
        <dbReference type="ChEBI" id="CHEBI:15378"/>
        <dbReference type="ChEBI" id="CHEBI:28938"/>
        <dbReference type="ChEBI" id="CHEBI:30616"/>
        <dbReference type="ChEBI" id="CHEBI:33019"/>
        <dbReference type="ChEBI" id="CHEBI:45075"/>
        <dbReference type="ChEBI" id="CHEBI:61036"/>
        <dbReference type="ChEBI" id="CHEBI:456215"/>
        <dbReference type="EC" id="6.3.4.20"/>
    </reaction>
</comment>
<evidence type="ECO:0000256" key="3">
    <source>
        <dbReference type="ARBA" id="ARBA00022723"/>
    </source>
</evidence>
<evidence type="ECO:0000256" key="6">
    <source>
        <dbReference type="ARBA" id="ARBA00022840"/>
    </source>
</evidence>
<comment type="similarity">
    <text evidence="8">Belongs to the QueC family.</text>
</comment>
<dbReference type="InterPro" id="IPR018317">
    <property type="entry name" value="QueC"/>
</dbReference>
<reference evidence="11" key="1">
    <citation type="journal article" date="2020" name="mSystems">
        <title>Genome- and Community-Level Interaction Insights into Carbon Utilization and Element Cycling Functions of Hydrothermarchaeota in Hydrothermal Sediment.</title>
        <authorList>
            <person name="Zhou Z."/>
            <person name="Liu Y."/>
            <person name="Xu W."/>
            <person name="Pan J."/>
            <person name="Luo Z.H."/>
            <person name="Li M."/>
        </authorList>
    </citation>
    <scope>NUCLEOTIDE SEQUENCE [LARGE SCALE GENOMIC DNA]</scope>
    <source>
        <strain evidence="11">SpSt-732</strain>
    </source>
</reference>
<dbReference type="AlphaFoldDB" id="A0A7C4BCV6"/>
<organism evidence="11">
    <name type="scientific">Ignisphaera aggregans</name>
    <dbReference type="NCBI Taxonomy" id="334771"/>
    <lineage>
        <taxon>Archaea</taxon>
        <taxon>Thermoproteota</taxon>
        <taxon>Thermoprotei</taxon>
        <taxon>Desulfurococcales</taxon>
        <taxon>Desulfurococcaceae</taxon>
        <taxon>Ignisphaera</taxon>
    </lineage>
</organism>
<keyword evidence="4" id="KW-0547">Nucleotide-binding</keyword>
<dbReference type="GO" id="GO:0016874">
    <property type="term" value="F:ligase activity"/>
    <property type="evidence" value="ECO:0007669"/>
    <property type="project" value="UniProtKB-KW"/>
</dbReference>
<keyword evidence="5" id="KW-0862">Zinc</keyword>
<evidence type="ECO:0000256" key="1">
    <source>
        <dbReference type="ARBA" id="ARBA00005061"/>
    </source>
</evidence>
<keyword evidence="3" id="KW-0479">Metal-binding</keyword>
<dbReference type="PANTHER" id="PTHR42914:SF1">
    <property type="entry name" value="7-CYANO-7-DEAZAGUANINE SYNTHASE"/>
    <property type="match status" value="1"/>
</dbReference>
<dbReference type="GO" id="GO:0046872">
    <property type="term" value="F:metal ion binding"/>
    <property type="evidence" value="ECO:0007669"/>
    <property type="project" value="UniProtKB-KW"/>
</dbReference>
<evidence type="ECO:0000256" key="4">
    <source>
        <dbReference type="ARBA" id="ARBA00022741"/>
    </source>
</evidence>
<dbReference type="EMBL" id="DTFF01000063">
    <property type="protein sequence ID" value="HGI88120.1"/>
    <property type="molecule type" value="Genomic_DNA"/>
</dbReference>
<name>A0A7C4BCV6_9CREN</name>
<evidence type="ECO:0000256" key="9">
    <source>
        <dbReference type="ARBA" id="ARBA00039149"/>
    </source>
</evidence>
<keyword evidence="2" id="KW-0436">Ligase</keyword>
<evidence type="ECO:0000256" key="8">
    <source>
        <dbReference type="ARBA" id="ARBA00037993"/>
    </source>
</evidence>
<comment type="caution">
    <text evidence="11">The sequence shown here is derived from an EMBL/GenBank/DDBJ whole genome shotgun (WGS) entry which is preliminary data.</text>
</comment>
<sequence length="261" mass="29569">MALGEHGLRPSVARPCSVVAVVSGGLDSTCYLALWLSRGCDAYVLTFNYGQKGVREIGVARDVVKRLNTLAEARGWGRVVEHRVVDVSFMRELWRGTQLTDESVEVSEEYKPSVVVPIRNVVMLSIATAYAYTVRELVGHRVSVIYGAQLSDVSYNPSLMDFNYPDCTPECIQTLETAFRLCHFRLLRDLEVWSPSREGLAKQELLKVCYELVGDLVYDTWSCYLSYEKHCGRCESCLNRARAFKEAGLLDRTEYMEEPRV</sequence>
<protein>
    <recommendedName>
        <fullName evidence="9">7-cyano-7-deazaguanine synthase</fullName>
        <ecNumber evidence="9">6.3.4.20</ecNumber>
    </recommendedName>
</protein>
<evidence type="ECO:0000256" key="2">
    <source>
        <dbReference type="ARBA" id="ARBA00022598"/>
    </source>
</evidence>
<dbReference type="Gene3D" id="3.40.50.620">
    <property type="entry name" value="HUPs"/>
    <property type="match status" value="1"/>
</dbReference>
<evidence type="ECO:0000256" key="5">
    <source>
        <dbReference type="ARBA" id="ARBA00022833"/>
    </source>
</evidence>